<feature type="short sequence motif" description="HXTX 2" evidence="2">
    <location>
        <begin position="155"/>
        <end position="158"/>
    </location>
</feature>
<dbReference type="EMBL" id="LVJS01000033">
    <property type="protein sequence ID" value="KZC24109.1"/>
    <property type="molecule type" value="Genomic_DNA"/>
</dbReference>
<dbReference type="STRING" id="416169.RHOFW104T7_10330"/>
<dbReference type="InterPro" id="IPR004175">
    <property type="entry name" value="RNA_CPDase"/>
</dbReference>
<organism evidence="4 5">
    <name type="scientific">Rhodanobacter thiooxydans</name>
    <dbReference type="NCBI Taxonomy" id="416169"/>
    <lineage>
        <taxon>Bacteria</taxon>
        <taxon>Pseudomonadati</taxon>
        <taxon>Pseudomonadota</taxon>
        <taxon>Gammaproteobacteria</taxon>
        <taxon>Lysobacterales</taxon>
        <taxon>Rhodanobacteraceae</taxon>
        <taxon>Rhodanobacter</taxon>
    </lineage>
</organism>
<keyword evidence="1 2" id="KW-0378">Hydrolase</keyword>
<dbReference type="AlphaFoldDB" id="A0A154QIV2"/>
<dbReference type="Gene3D" id="3.90.1140.10">
    <property type="entry name" value="Cyclic phosphodiesterase"/>
    <property type="match status" value="1"/>
</dbReference>
<dbReference type="Proteomes" id="UP000076131">
    <property type="component" value="Unassembled WGS sequence"/>
</dbReference>
<evidence type="ECO:0000313" key="5">
    <source>
        <dbReference type="Proteomes" id="UP000076131"/>
    </source>
</evidence>
<dbReference type="PANTHER" id="PTHR35561:SF1">
    <property type="entry name" value="RNA 2',3'-CYCLIC PHOSPHODIESTERASE"/>
    <property type="match status" value="1"/>
</dbReference>
<feature type="active site" description="Proton donor" evidence="2">
    <location>
        <position position="68"/>
    </location>
</feature>
<protein>
    <recommendedName>
        <fullName evidence="2">RNA 2',3'-cyclic phosphodiesterase</fullName>
        <shortName evidence="2">RNA 2',3'-CPDase</shortName>
        <ecNumber evidence="2">3.1.4.58</ecNumber>
    </recommendedName>
</protein>
<evidence type="ECO:0000256" key="2">
    <source>
        <dbReference type="HAMAP-Rule" id="MF_01940"/>
    </source>
</evidence>
<evidence type="ECO:0000313" key="4">
    <source>
        <dbReference type="EMBL" id="KZC24109.1"/>
    </source>
</evidence>
<dbReference type="SUPFAM" id="SSF55144">
    <property type="entry name" value="LigT-like"/>
    <property type="match status" value="1"/>
</dbReference>
<dbReference type="GO" id="GO:0016874">
    <property type="term" value="F:ligase activity"/>
    <property type="evidence" value="ECO:0007669"/>
    <property type="project" value="UniProtKB-KW"/>
</dbReference>
<gene>
    <name evidence="4" type="ORF">RHOFW104T7_10330</name>
</gene>
<comment type="catalytic activity">
    <reaction evidence="2">
        <text>a 3'-end 2',3'-cyclophospho-ribonucleotide-RNA + H2O = a 3'-end 2'-phospho-ribonucleotide-RNA + H(+)</text>
        <dbReference type="Rhea" id="RHEA:11828"/>
        <dbReference type="Rhea" id="RHEA-COMP:10464"/>
        <dbReference type="Rhea" id="RHEA-COMP:17353"/>
        <dbReference type="ChEBI" id="CHEBI:15377"/>
        <dbReference type="ChEBI" id="CHEBI:15378"/>
        <dbReference type="ChEBI" id="CHEBI:83064"/>
        <dbReference type="ChEBI" id="CHEBI:173113"/>
        <dbReference type="EC" id="3.1.4.58"/>
    </reaction>
</comment>
<dbReference type="EC" id="3.1.4.58" evidence="2"/>
<feature type="short sequence motif" description="HXTX 1" evidence="2">
    <location>
        <begin position="68"/>
        <end position="71"/>
    </location>
</feature>
<sequence>MNRQLPPPGPPQLDLLGGNNAHPAEVHRLFLALLPDAATRARLAQAAAALRSGQPGLRARWVNPARYHATLHFLGDHASLRQDVVSAATAAAQRLRTPSFEWVLDQAAGFRGRQPPCILRSASVPAPLQQLWQELRHALLLAGQGRHLETGFTPHVTLAYSHGVVPGVTPIAPLVWPVDRVVLLHSVVGQPDYQVLAEWPLPDDSAGTQA</sequence>
<dbReference type="GO" id="GO:0008664">
    <property type="term" value="F:RNA 2',3'-cyclic 3'-phosphodiesterase activity"/>
    <property type="evidence" value="ECO:0007669"/>
    <property type="project" value="UniProtKB-EC"/>
</dbReference>
<proteinExistence type="inferred from homology"/>
<reference evidence="4 5" key="1">
    <citation type="journal article" date="2016" name="MBio">
        <title>Lateral Gene Transfer in a Heavy Metal-Contaminated-Groundwater Microbial Community.</title>
        <authorList>
            <person name="Hemme C.L."/>
            <person name="Green S.J."/>
            <person name="Rishishwar L."/>
            <person name="Prakash O."/>
            <person name="Pettenato A."/>
            <person name="Chakraborty R."/>
            <person name="Deutschbauer A.M."/>
            <person name="Van Nostrand J.D."/>
            <person name="Wu L."/>
            <person name="He Z."/>
            <person name="Jordan I.K."/>
            <person name="Hazen T.C."/>
            <person name="Arkin A.P."/>
            <person name="Kostka J.E."/>
            <person name="Zhou J."/>
        </authorList>
    </citation>
    <scope>NUCLEOTIDE SEQUENCE [LARGE SCALE GENOMIC DNA]</scope>
    <source>
        <strain evidence="4 5">FW104-T7</strain>
    </source>
</reference>
<feature type="active site" description="Proton acceptor" evidence="2">
    <location>
        <position position="155"/>
    </location>
</feature>
<name>A0A154QIV2_9GAMM</name>
<comment type="caution">
    <text evidence="4">The sequence shown here is derived from an EMBL/GenBank/DDBJ whole genome shotgun (WGS) entry which is preliminary data.</text>
</comment>
<keyword evidence="4" id="KW-0436">Ligase</keyword>
<dbReference type="RefSeq" id="WP_008438338.1">
    <property type="nucleotide sequence ID" value="NZ_LVJS01000033.1"/>
</dbReference>
<dbReference type="InterPro" id="IPR009097">
    <property type="entry name" value="Cyclic_Pdiesterase"/>
</dbReference>
<comment type="function">
    <text evidence="2">Hydrolyzes RNA 2',3'-cyclic phosphodiester to an RNA 2'-phosphomonoester.</text>
</comment>
<dbReference type="PANTHER" id="PTHR35561">
    <property type="entry name" value="RNA 2',3'-CYCLIC PHOSPHODIESTERASE"/>
    <property type="match status" value="1"/>
</dbReference>
<dbReference type="HAMAP" id="MF_01940">
    <property type="entry name" value="RNA_CPDase"/>
    <property type="match status" value="1"/>
</dbReference>
<comment type="similarity">
    <text evidence="2">Belongs to the 2H phosphoesterase superfamily. ThpR family.</text>
</comment>
<dbReference type="Pfam" id="PF02834">
    <property type="entry name" value="LigT_PEase"/>
    <property type="match status" value="1"/>
</dbReference>
<dbReference type="eggNOG" id="COG1514">
    <property type="taxonomic scope" value="Bacteria"/>
</dbReference>
<dbReference type="NCBIfam" id="TIGR02258">
    <property type="entry name" value="2_5_ligase"/>
    <property type="match status" value="1"/>
</dbReference>
<dbReference type="InterPro" id="IPR014051">
    <property type="entry name" value="Phosphoesterase_HXTX"/>
</dbReference>
<feature type="domain" description="Phosphoesterase HXTX" evidence="3">
    <location>
        <begin position="35"/>
        <end position="116"/>
    </location>
</feature>
<evidence type="ECO:0000256" key="1">
    <source>
        <dbReference type="ARBA" id="ARBA00022801"/>
    </source>
</evidence>
<dbReference type="GO" id="GO:0004113">
    <property type="term" value="F:2',3'-cyclic-nucleotide 3'-phosphodiesterase activity"/>
    <property type="evidence" value="ECO:0007669"/>
    <property type="project" value="InterPro"/>
</dbReference>
<keyword evidence="5" id="KW-1185">Reference proteome</keyword>
<accession>A0A154QIV2</accession>
<evidence type="ECO:0000259" key="3">
    <source>
        <dbReference type="Pfam" id="PF02834"/>
    </source>
</evidence>